<dbReference type="Gene3D" id="3.40.640.10">
    <property type="entry name" value="Type I PLP-dependent aspartate aminotransferase-like (Major domain)"/>
    <property type="match status" value="1"/>
</dbReference>
<name>A0A2W4ZSX3_9CYAN</name>
<dbReference type="InterPro" id="IPR015422">
    <property type="entry name" value="PyrdxlP-dep_Trfase_small"/>
</dbReference>
<dbReference type="EMBL" id="QBMP01000002">
    <property type="protein sequence ID" value="PZO61305.1"/>
    <property type="molecule type" value="Genomic_DNA"/>
</dbReference>
<keyword evidence="2" id="KW-0456">Lyase</keyword>
<evidence type="ECO:0000259" key="1">
    <source>
        <dbReference type="Pfam" id="PF00266"/>
    </source>
</evidence>
<feature type="domain" description="Aminotransferase class V" evidence="1">
    <location>
        <begin position="58"/>
        <end position="371"/>
    </location>
</feature>
<dbReference type="GO" id="GO:0016829">
    <property type="term" value="F:lyase activity"/>
    <property type="evidence" value="ECO:0007669"/>
    <property type="project" value="UniProtKB-KW"/>
</dbReference>
<evidence type="ECO:0000313" key="2">
    <source>
        <dbReference type="EMBL" id="PZO61305.1"/>
    </source>
</evidence>
<dbReference type="SUPFAM" id="SSF53383">
    <property type="entry name" value="PLP-dependent transferases"/>
    <property type="match status" value="1"/>
</dbReference>
<reference evidence="3" key="1">
    <citation type="submission" date="2018-04" db="EMBL/GenBank/DDBJ databases">
        <authorList>
            <person name="Cornet L."/>
        </authorList>
    </citation>
    <scope>NUCLEOTIDE SEQUENCE [LARGE SCALE GENOMIC DNA]</scope>
</reference>
<dbReference type="InterPro" id="IPR000192">
    <property type="entry name" value="Aminotrans_V_dom"/>
</dbReference>
<dbReference type="Gene3D" id="3.90.1150.10">
    <property type="entry name" value="Aspartate Aminotransferase, domain 1"/>
    <property type="match status" value="1"/>
</dbReference>
<organism evidence="2 3">
    <name type="scientific">Phormidesmis priestleyi</name>
    <dbReference type="NCBI Taxonomy" id="268141"/>
    <lineage>
        <taxon>Bacteria</taxon>
        <taxon>Bacillati</taxon>
        <taxon>Cyanobacteriota</taxon>
        <taxon>Cyanophyceae</taxon>
        <taxon>Leptolyngbyales</taxon>
        <taxon>Leptolyngbyaceae</taxon>
        <taxon>Phormidesmis</taxon>
    </lineage>
</organism>
<dbReference type="AlphaFoldDB" id="A0A2W4ZSX3"/>
<dbReference type="Pfam" id="PF00266">
    <property type="entry name" value="Aminotran_5"/>
    <property type="match status" value="1"/>
</dbReference>
<dbReference type="PANTHER" id="PTHR43586">
    <property type="entry name" value="CYSTEINE DESULFURASE"/>
    <property type="match status" value="1"/>
</dbReference>
<dbReference type="PANTHER" id="PTHR43586:SF4">
    <property type="entry name" value="ISOPENICILLIN N EPIMERASE"/>
    <property type="match status" value="1"/>
</dbReference>
<dbReference type="Proteomes" id="UP000249794">
    <property type="component" value="Unassembled WGS sequence"/>
</dbReference>
<accession>A0A2W4ZSX3</accession>
<dbReference type="InterPro" id="IPR015421">
    <property type="entry name" value="PyrdxlP-dep_Trfase_major"/>
</dbReference>
<comment type="caution">
    <text evidence="2">The sequence shown here is derived from an EMBL/GenBank/DDBJ whole genome shotgun (WGS) entry which is preliminary data.</text>
</comment>
<sequence length="404" mass="44031">MNAQQGFSSLLGKRYFNYGGQGPMADSAIAAFTQAQQKIQTEGPFANAIYQWLLTEGESVRAAIAQALGASSQTITLTENVTIGCNIPLWGLPWQKGDRILLGDCEHPGVVAAVAEISRRYGLEVSTCALADTRNGGDPIAVIEQALSPNTRLVIISHILWNTGQVLPLREIVACCHANAPHTRVLVDAAQSVGVLPLDQPGWTLPETKADYYAFTGHKWWCGPAGIGGLYVRPEVLAEMAPTFIGWRSVEVNDEAQPTGWKPDGRRFEVATSDYALWSALRQAMTVQATWGNSAARYARICTLSQRLWTGLQALPQVACLMTQSPPPSGLVSFQLLGGDGQPSPDWHSALVESLEAQKIYVRILLSPNCVRACVHYLTLESEVDDLIVQIKYWLRSRPDSSDS</sequence>
<evidence type="ECO:0000313" key="3">
    <source>
        <dbReference type="Proteomes" id="UP000249794"/>
    </source>
</evidence>
<dbReference type="InterPro" id="IPR015424">
    <property type="entry name" value="PyrdxlP-dep_Trfase"/>
</dbReference>
<protein>
    <submittedName>
        <fullName evidence="2">Cysteine lyase</fullName>
    </submittedName>
</protein>
<proteinExistence type="predicted"/>
<reference evidence="2 3" key="2">
    <citation type="submission" date="2018-06" db="EMBL/GenBank/DDBJ databases">
        <title>Metagenomic assembly of (sub)arctic Cyanobacteria and their associated microbiome from non-axenic cultures.</title>
        <authorList>
            <person name="Baurain D."/>
        </authorList>
    </citation>
    <scope>NUCLEOTIDE SEQUENCE [LARGE SCALE GENOMIC DNA]</scope>
    <source>
        <strain evidence="2">ULC027bin1</strain>
    </source>
</reference>
<gene>
    <name evidence="2" type="ORF">DCF15_00555</name>
</gene>